<evidence type="ECO:0000313" key="2">
    <source>
        <dbReference type="Proteomes" id="UP000095472"/>
    </source>
</evidence>
<sequence length="72" mass="7814">MFTGCLSLTVLSTPILPLDFQDSIYGTQHSALSTQHSLPHSALSTLHSALRKECFKLLVVALLCGMQLSPPF</sequence>
<gene>
    <name evidence="1" type="ORF">BH720_006155</name>
</gene>
<name>A0ACD5GYE4_9CYAN</name>
<dbReference type="Proteomes" id="UP000095472">
    <property type="component" value="Chromosome"/>
</dbReference>
<proteinExistence type="predicted"/>
<dbReference type="EMBL" id="CP182909">
    <property type="protein sequence ID" value="XPM65319.1"/>
    <property type="molecule type" value="Genomic_DNA"/>
</dbReference>
<evidence type="ECO:0000313" key="1">
    <source>
        <dbReference type="EMBL" id="XPM65319.1"/>
    </source>
</evidence>
<accession>A0ACD5GYE4</accession>
<keyword evidence="2" id="KW-1185">Reference proteome</keyword>
<reference evidence="1 2" key="1">
    <citation type="journal article" date="2016" name="Genome Announc.">
        <title>Draft Genome Sequence of the Thermotolerant Cyanobacterium Desertifilum sp. IPPAS B-1220.</title>
        <authorList>
            <person name="Mironov K.S."/>
            <person name="Sinetova M.A."/>
            <person name="Bolatkhan K."/>
            <person name="Zayadan B.K."/>
            <person name="Ustinova V.V."/>
            <person name="Kupriyanova E.V."/>
            <person name="Skrypnik A.N."/>
            <person name="Gogoleva N.E."/>
            <person name="Gogolev Y.V."/>
            <person name="Los D.A."/>
        </authorList>
    </citation>
    <scope>NUCLEOTIDE SEQUENCE [LARGE SCALE GENOMIC DNA]</scope>
    <source>
        <strain evidence="1 2">IPPAS B-1220</strain>
    </source>
</reference>
<protein>
    <submittedName>
        <fullName evidence="1">Uncharacterized protein</fullName>
    </submittedName>
</protein>
<organism evidence="1 2">
    <name type="scientific">Desertifilum tharense IPPAS B-1220</name>
    <dbReference type="NCBI Taxonomy" id="1781255"/>
    <lineage>
        <taxon>Bacteria</taxon>
        <taxon>Bacillati</taxon>
        <taxon>Cyanobacteriota</taxon>
        <taxon>Cyanophyceae</taxon>
        <taxon>Desertifilales</taxon>
        <taxon>Desertifilaceae</taxon>
        <taxon>Desertifilum</taxon>
    </lineage>
</organism>